<evidence type="ECO:0000313" key="2">
    <source>
        <dbReference type="EMBL" id="MEY8040922.1"/>
    </source>
</evidence>
<dbReference type="EMBL" id="JBGEHV010000028">
    <property type="protein sequence ID" value="MEY8040922.1"/>
    <property type="molecule type" value="Genomic_DNA"/>
</dbReference>
<evidence type="ECO:0000256" key="1">
    <source>
        <dbReference type="SAM" id="MobiDB-lite"/>
    </source>
</evidence>
<keyword evidence="3" id="KW-1185">Reference proteome</keyword>
<comment type="caution">
    <text evidence="2">The sequence shown here is derived from an EMBL/GenBank/DDBJ whole genome shotgun (WGS) entry which is preliminary data.</text>
</comment>
<dbReference type="Gene3D" id="1.10.1740.70">
    <property type="entry name" value="ChaB"/>
    <property type="match status" value="1"/>
</dbReference>
<name>A0ABV4CIJ5_9PSEU</name>
<dbReference type="SUPFAM" id="SSF140376">
    <property type="entry name" value="ChaB-like"/>
    <property type="match status" value="1"/>
</dbReference>
<dbReference type="InterPro" id="IPR009317">
    <property type="entry name" value="ChaB"/>
</dbReference>
<reference evidence="2 3" key="1">
    <citation type="submission" date="2024-08" db="EMBL/GenBank/DDBJ databases">
        <title>Genome mining of Saccharopolyspora cebuensis PGLac3 from Nigerian medicinal plant.</title>
        <authorList>
            <person name="Ezeobiora C.E."/>
            <person name="Igbokwe N.H."/>
            <person name="Amin D.H."/>
            <person name="Mendie U.E."/>
        </authorList>
    </citation>
    <scope>NUCLEOTIDE SEQUENCE [LARGE SCALE GENOMIC DNA]</scope>
    <source>
        <strain evidence="2 3">PGLac3</strain>
    </source>
</reference>
<dbReference type="Pfam" id="PF06150">
    <property type="entry name" value="ChaB"/>
    <property type="match status" value="1"/>
</dbReference>
<proteinExistence type="predicted"/>
<feature type="region of interest" description="Disordered" evidence="1">
    <location>
        <begin position="1"/>
        <end position="133"/>
    </location>
</feature>
<gene>
    <name evidence="2" type="ORF">AB8O55_16050</name>
</gene>
<evidence type="ECO:0000313" key="3">
    <source>
        <dbReference type="Proteomes" id="UP001564626"/>
    </source>
</evidence>
<feature type="compositionally biased region" description="Basic and acidic residues" evidence="1">
    <location>
        <begin position="47"/>
        <end position="81"/>
    </location>
</feature>
<protein>
    <submittedName>
        <fullName evidence="2">ChaB family protein</fullName>
    </submittedName>
</protein>
<feature type="compositionally biased region" description="Basic and acidic residues" evidence="1">
    <location>
        <begin position="94"/>
        <end position="104"/>
    </location>
</feature>
<accession>A0ABV4CIJ5</accession>
<dbReference type="Proteomes" id="UP001564626">
    <property type="component" value="Unassembled WGS sequence"/>
</dbReference>
<organism evidence="2 3">
    <name type="scientific">Saccharopolyspora cebuensis</name>
    <dbReference type="NCBI Taxonomy" id="418759"/>
    <lineage>
        <taxon>Bacteria</taxon>
        <taxon>Bacillati</taxon>
        <taxon>Actinomycetota</taxon>
        <taxon>Actinomycetes</taxon>
        <taxon>Pseudonocardiales</taxon>
        <taxon>Pseudonocardiaceae</taxon>
        <taxon>Saccharopolyspora</taxon>
    </lineage>
</organism>
<dbReference type="RefSeq" id="WP_345363768.1">
    <property type="nucleotide sequence ID" value="NZ_BAABII010000010.1"/>
</dbReference>
<dbReference type="InterPro" id="IPR037205">
    <property type="entry name" value="ChaB_sf"/>
</dbReference>
<sequence>MPGRQELPSTLERSPRAAQRTWIKAHDSAVRTYGEGQRAHRTAYSALKHDFEKVGDRWKPKEERGPSDKQARRGAGQREKPTAGGVDAGASKQHLVERARELGVKGRSSMNKPQLVEALEKASGQRTRKARKR</sequence>